<dbReference type="FunFam" id="3.40.50.720:FF:000084">
    <property type="entry name" value="Short-chain dehydrogenase reductase"/>
    <property type="match status" value="1"/>
</dbReference>
<evidence type="ECO:0000313" key="4">
    <source>
        <dbReference type="EMBL" id="RRD07388.1"/>
    </source>
</evidence>
<name>A0A3P1TDK1_9ACTN</name>
<dbReference type="PANTHER" id="PTHR42760">
    <property type="entry name" value="SHORT-CHAIN DEHYDROGENASES/REDUCTASES FAMILY MEMBER"/>
    <property type="match status" value="1"/>
</dbReference>
<dbReference type="Gene3D" id="3.40.50.720">
    <property type="entry name" value="NAD(P)-binding Rossmann-like Domain"/>
    <property type="match status" value="1"/>
</dbReference>
<evidence type="ECO:0000256" key="2">
    <source>
        <dbReference type="ARBA" id="ARBA00023002"/>
    </source>
</evidence>
<accession>A0A3P1TDK1</accession>
<evidence type="ECO:0000256" key="1">
    <source>
        <dbReference type="ARBA" id="ARBA00006484"/>
    </source>
</evidence>
<dbReference type="SUPFAM" id="SSF51735">
    <property type="entry name" value="NAD(P)-binding Rossmann-fold domains"/>
    <property type="match status" value="1"/>
</dbReference>
<evidence type="ECO:0000313" key="5">
    <source>
        <dbReference type="Proteomes" id="UP000280819"/>
    </source>
</evidence>
<dbReference type="Pfam" id="PF13561">
    <property type="entry name" value="adh_short_C2"/>
    <property type="match status" value="1"/>
</dbReference>
<dbReference type="PRINTS" id="PR00081">
    <property type="entry name" value="GDHRDH"/>
</dbReference>
<dbReference type="InterPro" id="IPR057326">
    <property type="entry name" value="KR_dom"/>
</dbReference>
<dbReference type="Proteomes" id="UP000280819">
    <property type="component" value="Unassembled WGS sequence"/>
</dbReference>
<comment type="similarity">
    <text evidence="1">Belongs to the short-chain dehydrogenases/reductases (SDR) family.</text>
</comment>
<reference evidence="4 5" key="1">
    <citation type="submission" date="2018-11" db="EMBL/GenBank/DDBJ databases">
        <title>Genomes From Bacteria Associated with the Canine Oral Cavity: a Test Case for Automated Genome-Based Taxonomic Assignment.</title>
        <authorList>
            <person name="Coil D.A."/>
            <person name="Jospin G."/>
            <person name="Darling A.E."/>
            <person name="Wallis C."/>
            <person name="Davis I.J."/>
            <person name="Harris S."/>
            <person name="Eisen J.A."/>
            <person name="Holcombe L.J."/>
            <person name="O'Flynn C."/>
        </authorList>
    </citation>
    <scope>NUCLEOTIDE SEQUENCE [LARGE SCALE GENOMIC DNA]</scope>
    <source>
        <strain evidence="4 5">OH887_COT-365</strain>
    </source>
</reference>
<keyword evidence="2" id="KW-0560">Oxidoreductase</keyword>
<comment type="caution">
    <text evidence="4">The sequence shown here is derived from an EMBL/GenBank/DDBJ whole genome shotgun (WGS) entry which is preliminary data.</text>
</comment>
<protein>
    <submittedName>
        <fullName evidence="4">SDR family oxidoreductase</fullName>
    </submittedName>
</protein>
<organism evidence="4 5">
    <name type="scientific">Arachnia propionica</name>
    <dbReference type="NCBI Taxonomy" id="1750"/>
    <lineage>
        <taxon>Bacteria</taxon>
        <taxon>Bacillati</taxon>
        <taxon>Actinomycetota</taxon>
        <taxon>Actinomycetes</taxon>
        <taxon>Propionibacteriales</taxon>
        <taxon>Propionibacteriaceae</taxon>
        <taxon>Arachnia</taxon>
    </lineage>
</organism>
<dbReference type="InterPro" id="IPR002347">
    <property type="entry name" value="SDR_fam"/>
</dbReference>
<dbReference type="EMBL" id="RQZG01000001">
    <property type="protein sequence ID" value="RRD07388.1"/>
    <property type="molecule type" value="Genomic_DNA"/>
</dbReference>
<dbReference type="PANTHER" id="PTHR42760:SF133">
    <property type="entry name" value="3-OXOACYL-[ACYL-CARRIER-PROTEIN] REDUCTASE"/>
    <property type="match status" value="1"/>
</dbReference>
<feature type="domain" description="Ketoreductase" evidence="3">
    <location>
        <begin position="10"/>
        <end position="194"/>
    </location>
</feature>
<proteinExistence type="inferred from homology"/>
<dbReference type="PRINTS" id="PR00080">
    <property type="entry name" value="SDRFAMILY"/>
</dbReference>
<dbReference type="GO" id="GO:0016616">
    <property type="term" value="F:oxidoreductase activity, acting on the CH-OH group of donors, NAD or NADP as acceptor"/>
    <property type="evidence" value="ECO:0007669"/>
    <property type="project" value="TreeGrafter"/>
</dbReference>
<dbReference type="InterPro" id="IPR036291">
    <property type="entry name" value="NAD(P)-bd_dom_sf"/>
</dbReference>
<evidence type="ECO:0000259" key="3">
    <source>
        <dbReference type="SMART" id="SM00822"/>
    </source>
</evidence>
<dbReference type="InterPro" id="IPR020904">
    <property type="entry name" value="Sc_DH/Rdtase_CS"/>
</dbReference>
<gene>
    <name evidence="4" type="ORF">EII34_02595</name>
</gene>
<dbReference type="OrthoDB" id="8959163at2"/>
<sequence length="262" mass="27744">MVMDLQLTDRIVIVTGGTSGIGLAIVHELTEEGAIPVAVARRDPDDGVLPDRAEFISADLTDPDATTIVVDQVLQRHGRLDGLVNNAALFDTRDSLSEIEDELWRSTFEVNVIAPARLMRAALPALRKAGGSVVHVGSEAGRMPDATMAAYAASKAALLSLSKSLAAEQGPLGVRSNVVSPGPTRTALFDAPGGFAEQLAERFGTDPDSAVDRFIRDERRLPIGRIGTPDDVAGVVTYLLSPRARQVTGSEWAVDGGALRQL</sequence>
<dbReference type="SMART" id="SM00822">
    <property type="entry name" value="PKS_KR"/>
    <property type="match status" value="1"/>
</dbReference>
<dbReference type="PROSITE" id="PS00061">
    <property type="entry name" value="ADH_SHORT"/>
    <property type="match status" value="1"/>
</dbReference>
<dbReference type="AlphaFoldDB" id="A0A3P1TDK1"/>
<dbReference type="CDD" id="cd05233">
    <property type="entry name" value="SDR_c"/>
    <property type="match status" value="1"/>
</dbReference>